<evidence type="ECO:0000313" key="4">
    <source>
        <dbReference type="WBParaSite" id="MhA1_Contig2730.frz3.gene2"/>
    </source>
</evidence>
<feature type="region of interest" description="Disordered" evidence="1">
    <location>
        <begin position="104"/>
        <end position="135"/>
    </location>
</feature>
<evidence type="ECO:0000259" key="2">
    <source>
        <dbReference type="Pfam" id="PF05362"/>
    </source>
</evidence>
<dbReference type="WBParaSite" id="MhA1_Contig2730.frz3.gene2">
    <property type="protein sequence ID" value="MhA1_Contig2730.frz3.gene2"/>
    <property type="gene ID" value="MhA1_Contig2730.frz3.gene2"/>
</dbReference>
<dbReference type="AlphaFoldDB" id="A0A1I8BJL1"/>
<keyword evidence="3" id="KW-1185">Reference proteome</keyword>
<dbReference type="InterPro" id="IPR008269">
    <property type="entry name" value="Lon_proteolytic"/>
</dbReference>
<organism evidence="3 4">
    <name type="scientific">Meloidogyne hapla</name>
    <name type="common">Root-knot nematode worm</name>
    <dbReference type="NCBI Taxonomy" id="6305"/>
    <lineage>
        <taxon>Eukaryota</taxon>
        <taxon>Metazoa</taxon>
        <taxon>Ecdysozoa</taxon>
        <taxon>Nematoda</taxon>
        <taxon>Chromadorea</taxon>
        <taxon>Rhabditida</taxon>
        <taxon>Tylenchina</taxon>
        <taxon>Tylenchomorpha</taxon>
        <taxon>Tylenchoidea</taxon>
        <taxon>Meloidogynidae</taxon>
        <taxon>Meloidogyninae</taxon>
        <taxon>Meloidogyne</taxon>
    </lineage>
</organism>
<dbReference type="InterPro" id="IPR014721">
    <property type="entry name" value="Ribsml_uS5_D2-typ_fold_subgr"/>
</dbReference>
<evidence type="ECO:0000313" key="3">
    <source>
        <dbReference type="Proteomes" id="UP000095281"/>
    </source>
</evidence>
<dbReference type="InterPro" id="IPR020568">
    <property type="entry name" value="Ribosomal_Su5_D2-typ_SF"/>
</dbReference>
<reference evidence="4" key="1">
    <citation type="submission" date="2016-11" db="UniProtKB">
        <authorList>
            <consortium name="WormBaseParasite"/>
        </authorList>
    </citation>
    <scope>IDENTIFICATION</scope>
</reference>
<dbReference type="SUPFAM" id="SSF54211">
    <property type="entry name" value="Ribosomal protein S5 domain 2-like"/>
    <property type="match status" value="1"/>
</dbReference>
<dbReference type="Gene3D" id="3.30.230.10">
    <property type="match status" value="1"/>
</dbReference>
<protein>
    <submittedName>
        <fullName evidence="4">Lon proteolytic domain-containing protein</fullName>
    </submittedName>
</protein>
<name>A0A1I8BJL1_MELHA</name>
<dbReference type="PRINTS" id="PR00830">
    <property type="entry name" value="ENDOLAPTASE"/>
</dbReference>
<dbReference type="GO" id="GO:0006508">
    <property type="term" value="P:proteolysis"/>
    <property type="evidence" value="ECO:0007669"/>
    <property type="project" value="InterPro"/>
</dbReference>
<feature type="compositionally biased region" description="Basic and acidic residues" evidence="1">
    <location>
        <begin position="104"/>
        <end position="114"/>
    </location>
</feature>
<dbReference type="GO" id="GO:0004252">
    <property type="term" value="F:serine-type endopeptidase activity"/>
    <property type="evidence" value="ECO:0007669"/>
    <property type="project" value="InterPro"/>
</dbReference>
<proteinExistence type="predicted"/>
<sequence length="252" mass="28552">MKNFNYQDKENVVEFNHQNINVISREDEELATNIHEAVETEEDTLMDENQLNSATVLTDENLFEKNLDKNVNSQNAENVVDELNYQIDSGEDNKLNQNTTLHKNLDLNSTKEDVSMDENQENVKSDPVYENDAVPSNDKGIFKTTLMRGGETSATSERNANSGIIGTFPVLGDTKDGFVMLGDLNVRGEIDSVEGVEAKLTAAKREGIKNIVLPEVMRQYIMNLNENYRMGLIFHFVNDMFEAVKIIFNEFN</sequence>
<dbReference type="Proteomes" id="UP000095281">
    <property type="component" value="Unplaced"/>
</dbReference>
<accession>A0A1I8BJL1</accession>
<evidence type="ECO:0000256" key="1">
    <source>
        <dbReference type="SAM" id="MobiDB-lite"/>
    </source>
</evidence>
<dbReference type="GO" id="GO:0004176">
    <property type="term" value="F:ATP-dependent peptidase activity"/>
    <property type="evidence" value="ECO:0007669"/>
    <property type="project" value="InterPro"/>
</dbReference>
<dbReference type="Pfam" id="PF05362">
    <property type="entry name" value="Lon_C"/>
    <property type="match status" value="1"/>
</dbReference>
<feature type="domain" description="Lon proteolytic" evidence="2">
    <location>
        <begin position="177"/>
        <end position="248"/>
    </location>
</feature>